<comment type="caution">
    <text evidence="2">The sequence shown here is derived from an EMBL/GenBank/DDBJ whole genome shotgun (WGS) entry which is preliminary data.</text>
</comment>
<dbReference type="InterPro" id="IPR014719">
    <property type="entry name" value="Ribosomal_bL12_C/ClpS-like"/>
</dbReference>
<sequence length="103" mass="10872">MNATDAQVGAEAAAVEDAAPLAGDEWATVLWDDPVTLRPYVVRVLMRRFGHSAARADALTSQAELEGRAVVAHGAREEQEMHVAGLHADGLVATLERMPGGAQ</sequence>
<dbReference type="SUPFAM" id="SSF54736">
    <property type="entry name" value="ClpS-like"/>
    <property type="match status" value="1"/>
</dbReference>
<keyword evidence="2" id="KW-0645">Protease</keyword>
<dbReference type="GO" id="GO:0030163">
    <property type="term" value="P:protein catabolic process"/>
    <property type="evidence" value="ECO:0007669"/>
    <property type="project" value="InterPro"/>
</dbReference>
<keyword evidence="2" id="KW-0378">Hydrolase</keyword>
<dbReference type="GO" id="GO:0008233">
    <property type="term" value="F:peptidase activity"/>
    <property type="evidence" value="ECO:0007669"/>
    <property type="project" value="UniProtKB-KW"/>
</dbReference>
<dbReference type="GO" id="GO:0006508">
    <property type="term" value="P:proteolysis"/>
    <property type="evidence" value="ECO:0007669"/>
    <property type="project" value="UniProtKB-KW"/>
</dbReference>
<dbReference type="InterPro" id="IPR003769">
    <property type="entry name" value="ClpS_core"/>
</dbReference>
<name>A0AA94HJM4_9MICO</name>
<feature type="domain" description="Adaptor protein ClpS core" evidence="1">
    <location>
        <begin position="24"/>
        <end position="88"/>
    </location>
</feature>
<dbReference type="Proteomes" id="UP000198506">
    <property type="component" value="Unassembled WGS sequence"/>
</dbReference>
<dbReference type="Gene3D" id="3.30.1390.10">
    <property type="match status" value="1"/>
</dbReference>
<dbReference type="AlphaFoldDB" id="A0AA94HJM4"/>
<organism evidence="2 3">
    <name type="scientific">Agrococcus baldri</name>
    <dbReference type="NCBI Taxonomy" id="153730"/>
    <lineage>
        <taxon>Bacteria</taxon>
        <taxon>Bacillati</taxon>
        <taxon>Actinomycetota</taxon>
        <taxon>Actinomycetes</taxon>
        <taxon>Micrococcales</taxon>
        <taxon>Microbacteriaceae</taxon>
        <taxon>Agrococcus</taxon>
    </lineage>
</organism>
<gene>
    <name evidence="2" type="ORF">SAMN04487783_0046</name>
</gene>
<protein>
    <submittedName>
        <fullName evidence="2">ATP-dependent Clp protease adaptor protein ClpS</fullName>
    </submittedName>
</protein>
<evidence type="ECO:0000313" key="2">
    <source>
        <dbReference type="EMBL" id="SFR97029.1"/>
    </source>
</evidence>
<evidence type="ECO:0000313" key="3">
    <source>
        <dbReference type="Proteomes" id="UP000198506"/>
    </source>
</evidence>
<keyword evidence="3" id="KW-1185">Reference proteome</keyword>
<dbReference type="Pfam" id="PF02617">
    <property type="entry name" value="ClpS"/>
    <property type="match status" value="1"/>
</dbReference>
<dbReference type="RefSeq" id="WP_092914749.1">
    <property type="nucleotide sequence ID" value="NZ_FOZN01000001.1"/>
</dbReference>
<reference evidence="2 3" key="1">
    <citation type="submission" date="2016-10" db="EMBL/GenBank/DDBJ databases">
        <authorList>
            <person name="Varghese N."/>
            <person name="Submissions S."/>
        </authorList>
    </citation>
    <scope>NUCLEOTIDE SEQUENCE [LARGE SCALE GENOMIC DNA]</scope>
    <source>
        <strain evidence="2 3">IAM 15147</strain>
    </source>
</reference>
<dbReference type="EMBL" id="FOZN01000001">
    <property type="protein sequence ID" value="SFR97029.1"/>
    <property type="molecule type" value="Genomic_DNA"/>
</dbReference>
<accession>A0AA94HJM4</accession>
<proteinExistence type="predicted"/>
<evidence type="ECO:0000259" key="1">
    <source>
        <dbReference type="Pfam" id="PF02617"/>
    </source>
</evidence>